<gene>
    <name evidence="1" type="ORF">SAMN05421831_101261</name>
</gene>
<evidence type="ECO:0000313" key="1">
    <source>
        <dbReference type="EMBL" id="SEI39681.1"/>
    </source>
</evidence>
<dbReference type="EMBL" id="FNYH01000001">
    <property type="protein sequence ID" value="SEI39681.1"/>
    <property type="molecule type" value="Genomic_DNA"/>
</dbReference>
<sequence>MLVSADQFDALIRQGDMYSRQQATQTQATAEFWHQVMRHYPEHAFWMVQNPSLPSRLLEAILQNAPSLPVVHMAARKAILSEASALQLAQHPEAAVRLSLAKNPQISAQVLAILAQDIDPSVRQIAQAQEEKLAPYHTDAQHHHPACADWQWAMGF</sequence>
<accession>A0A1H6Q792</accession>
<proteinExistence type="predicted"/>
<reference evidence="2" key="1">
    <citation type="submission" date="2016-10" db="EMBL/GenBank/DDBJ databases">
        <authorList>
            <person name="Varghese N."/>
            <person name="Submissions S."/>
        </authorList>
    </citation>
    <scope>NUCLEOTIDE SEQUENCE [LARGE SCALE GENOMIC DNA]</scope>
    <source>
        <strain evidence="2">DSM 7165</strain>
    </source>
</reference>
<keyword evidence="2" id="KW-1185">Reference proteome</keyword>
<dbReference type="AlphaFoldDB" id="A0A1H6Q792"/>
<dbReference type="RefSeq" id="WP_093308143.1">
    <property type="nucleotide sequence ID" value="NZ_FNYH01000001.1"/>
</dbReference>
<evidence type="ECO:0008006" key="3">
    <source>
        <dbReference type="Google" id="ProtNLM"/>
    </source>
</evidence>
<dbReference type="Proteomes" id="UP000242999">
    <property type="component" value="Unassembled WGS sequence"/>
</dbReference>
<dbReference type="InterPro" id="IPR011989">
    <property type="entry name" value="ARM-like"/>
</dbReference>
<dbReference type="OrthoDB" id="6119925at2"/>
<dbReference type="Gene3D" id="1.25.10.10">
    <property type="entry name" value="Leucine-rich Repeat Variant"/>
    <property type="match status" value="1"/>
</dbReference>
<name>A0A1H6Q792_9GAMM</name>
<organism evidence="1 2">
    <name type="scientific">Allopseudospirillum japonicum</name>
    <dbReference type="NCBI Taxonomy" id="64971"/>
    <lineage>
        <taxon>Bacteria</taxon>
        <taxon>Pseudomonadati</taxon>
        <taxon>Pseudomonadota</taxon>
        <taxon>Gammaproteobacteria</taxon>
        <taxon>Oceanospirillales</taxon>
        <taxon>Oceanospirillaceae</taxon>
        <taxon>Allopseudospirillum</taxon>
    </lineage>
</organism>
<evidence type="ECO:0000313" key="2">
    <source>
        <dbReference type="Proteomes" id="UP000242999"/>
    </source>
</evidence>
<protein>
    <recommendedName>
        <fullName evidence="3">Leucine rich repeat variant</fullName>
    </recommendedName>
</protein>